<keyword evidence="2" id="KW-1185">Reference proteome</keyword>
<evidence type="ECO:0000313" key="2">
    <source>
        <dbReference type="Proteomes" id="UP000789702"/>
    </source>
</evidence>
<organism evidence="1 2">
    <name type="scientific">Dentiscutata heterogama</name>
    <dbReference type="NCBI Taxonomy" id="1316150"/>
    <lineage>
        <taxon>Eukaryota</taxon>
        <taxon>Fungi</taxon>
        <taxon>Fungi incertae sedis</taxon>
        <taxon>Mucoromycota</taxon>
        <taxon>Glomeromycotina</taxon>
        <taxon>Glomeromycetes</taxon>
        <taxon>Diversisporales</taxon>
        <taxon>Gigasporaceae</taxon>
        <taxon>Dentiscutata</taxon>
    </lineage>
</organism>
<name>A0ACA9QRJ2_9GLOM</name>
<comment type="caution">
    <text evidence="1">The sequence shown here is derived from an EMBL/GenBank/DDBJ whole genome shotgun (WGS) entry which is preliminary data.</text>
</comment>
<protein>
    <submittedName>
        <fullName evidence="1">4019_t:CDS:1</fullName>
    </submittedName>
</protein>
<feature type="non-terminal residue" evidence="1">
    <location>
        <position position="1"/>
    </location>
</feature>
<dbReference type="Proteomes" id="UP000789702">
    <property type="component" value="Unassembled WGS sequence"/>
</dbReference>
<evidence type="ECO:0000313" key="1">
    <source>
        <dbReference type="EMBL" id="CAG8757243.1"/>
    </source>
</evidence>
<dbReference type="EMBL" id="CAJVPU010049335">
    <property type="protein sequence ID" value="CAG8757243.1"/>
    <property type="molecule type" value="Genomic_DNA"/>
</dbReference>
<proteinExistence type="predicted"/>
<sequence length="135" mass="15668">KIETNDHKTSVYYQEVSEVKQTDKPYTLDVKSDNNVNDDDDNETWYPCNDKIPEEWLGSNDHKELTKAELKVMKSLDKSDEPDNYKEADKKIEYTDDTKKNSKYSAVSPKLIPIEKNYLLKIGAKQDQHQSLTGH</sequence>
<accession>A0ACA9QRJ2</accession>
<gene>
    <name evidence="1" type="ORF">DHETER_LOCUS15035</name>
</gene>
<reference evidence="1" key="1">
    <citation type="submission" date="2021-06" db="EMBL/GenBank/DDBJ databases">
        <authorList>
            <person name="Kallberg Y."/>
            <person name="Tangrot J."/>
            <person name="Rosling A."/>
        </authorList>
    </citation>
    <scope>NUCLEOTIDE SEQUENCE</scope>
    <source>
        <strain evidence="1">IL203A</strain>
    </source>
</reference>